<dbReference type="InterPro" id="IPR036291">
    <property type="entry name" value="NAD(P)-bd_dom_sf"/>
</dbReference>
<dbReference type="Proteomes" id="UP000014500">
    <property type="component" value="Unassembled WGS sequence"/>
</dbReference>
<keyword evidence="1" id="KW-0560">Oxidoreductase</keyword>
<dbReference type="HOGENOM" id="CLU_010194_44_5_1"/>
<reference evidence="3" key="1">
    <citation type="submission" date="2011-05" db="EMBL/GenBank/DDBJ databases">
        <authorList>
            <person name="Richards S.R."/>
            <person name="Qu J."/>
            <person name="Jiang H."/>
            <person name="Jhangiani S.N."/>
            <person name="Agravi P."/>
            <person name="Goodspeed R."/>
            <person name="Gross S."/>
            <person name="Mandapat C."/>
            <person name="Jackson L."/>
            <person name="Mathew T."/>
            <person name="Pu L."/>
            <person name="Thornton R."/>
            <person name="Saada N."/>
            <person name="Wilczek-Boney K.B."/>
            <person name="Lee S."/>
            <person name="Kovar C."/>
            <person name="Wu Y."/>
            <person name="Scherer S.E."/>
            <person name="Worley K.C."/>
            <person name="Muzny D.M."/>
            <person name="Gibbs R."/>
        </authorList>
    </citation>
    <scope>NUCLEOTIDE SEQUENCE</scope>
    <source>
        <strain evidence="3">Brora</strain>
    </source>
</reference>
<evidence type="ECO:0000313" key="3">
    <source>
        <dbReference type="Proteomes" id="UP000014500"/>
    </source>
</evidence>
<dbReference type="EnsemblMetazoa" id="SMAR007190-RA">
    <property type="protein sequence ID" value="SMAR007190-PA"/>
    <property type="gene ID" value="SMAR007190"/>
</dbReference>
<dbReference type="OMA" id="HVQIPLL"/>
<proteinExistence type="predicted"/>
<dbReference type="SUPFAM" id="SSF51735">
    <property type="entry name" value="NAD(P)-binding Rossmann-fold domains"/>
    <property type="match status" value="1"/>
</dbReference>
<dbReference type="PANTHER" id="PTHR43157">
    <property type="entry name" value="PHOSPHATIDYLINOSITOL-GLYCAN BIOSYNTHESIS CLASS F PROTEIN-RELATED"/>
    <property type="match status" value="1"/>
</dbReference>
<dbReference type="Pfam" id="PF00106">
    <property type="entry name" value="adh_short"/>
    <property type="match status" value="1"/>
</dbReference>
<dbReference type="AlphaFoldDB" id="T1J0X8"/>
<dbReference type="PhylomeDB" id="T1J0X8"/>
<sequence>MVFLKETITDYVNKFFQSQLSVGVAIATGFALWRLVQHFRWGRCPSQYKLQGKTVIITGANSGIGRATALDLARRDARVILACRNASSAEETKRFIRKHTNRGELIVKKLDLASFTSINEFVRDFKRGFFSLDVLINNAGVYCCPKNQTDDGFESHFGVNYLGHFVLTQLLMDELKSSAPSRVIIVTSAHYSKGVIDFGNLGMREDGEHRYDCHRAYSNSKLANMLFGLELHRRLEGKGVFVYMVSPGIVWTNLGRHVNLPLWKKILLGPLVLLLVKTPTEGAQSIIYCASSDSIYDKSGCYFRNCSVAPIDKRVASEASGKRLWEMSESLSKMM</sequence>
<reference evidence="2" key="2">
    <citation type="submission" date="2015-02" db="UniProtKB">
        <authorList>
            <consortium name="EnsemblMetazoa"/>
        </authorList>
    </citation>
    <scope>IDENTIFICATION</scope>
</reference>
<organism evidence="2 3">
    <name type="scientific">Strigamia maritima</name>
    <name type="common">European centipede</name>
    <name type="synonym">Geophilus maritimus</name>
    <dbReference type="NCBI Taxonomy" id="126957"/>
    <lineage>
        <taxon>Eukaryota</taxon>
        <taxon>Metazoa</taxon>
        <taxon>Ecdysozoa</taxon>
        <taxon>Arthropoda</taxon>
        <taxon>Myriapoda</taxon>
        <taxon>Chilopoda</taxon>
        <taxon>Pleurostigmophora</taxon>
        <taxon>Geophilomorpha</taxon>
        <taxon>Linotaeniidae</taxon>
        <taxon>Strigamia</taxon>
    </lineage>
</organism>
<dbReference type="PANTHER" id="PTHR43157:SF72">
    <property type="entry name" value="RETINOL DEHYDROGENASE 14"/>
    <property type="match status" value="1"/>
</dbReference>
<dbReference type="eggNOG" id="KOG1208">
    <property type="taxonomic scope" value="Eukaryota"/>
</dbReference>
<dbReference type="STRING" id="126957.T1J0X8"/>
<dbReference type="GO" id="GO:0016491">
    <property type="term" value="F:oxidoreductase activity"/>
    <property type="evidence" value="ECO:0007669"/>
    <property type="project" value="UniProtKB-KW"/>
</dbReference>
<evidence type="ECO:0000313" key="2">
    <source>
        <dbReference type="EnsemblMetazoa" id="SMAR007190-PA"/>
    </source>
</evidence>
<keyword evidence="3" id="KW-1185">Reference proteome</keyword>
<accession>T1J0X8</accession>
<dbReference type="EMBL" id="AFFK01020684">
    <property type="status" value="NOT_ANNOTATED_CDS"/>
    <property type="molecule type" value="Genomic_DNA"/>
</dbReference>
<protein>
    <submittedName>
        <fullName evidence="2">Uncharacterized protein</fullName>
    </submittedName>
</protein>
<evidence type="ECO:0000256" key="1">
    <source>
        <dbReference type="ARBA" id="ARBA00023002"/>
    </source>
</evidence>
<dbReference type="InterPro" id="IPR002347">
    <property type="entry name" value="SDR_fam"/>
</dbReference>
<name>T1J0X8_STRMM</name>
<dbReference type="Gene3D" id="3.40.50.720">
    <property type="entry name" value="NAD(P)-binding Rossmann-like Domain"/>
    <property type="match status" value="1"/>
</dbReference>
<dbReference type="PRINTS" id="PR00081">
    <property type="entry name" value="GDHRDH"/>
</dbReference>